<sequence>MSNHDEEQRGPPPKACCACRHQHKKCEPGRPFLRYFPPGAENSWLYSIKEHGAINMIPRPALSMKPSSAPKIPPKKLGFSEAKLKDVTRQLELYRQVYGNIATTHHVQAEIINPISFGGLAQNSSRGNYTNNDNNVIVGSDHEIMQQNFQDNSLLELNLQYPFYQQQQNLEVQDNNYQNGVGRSEINPASSRGFAQNSSQRNFTNNVIEDNPRLELGVQYLPARQ</sequence>
<dbReference type="EMBL" id="KE344557">
    <property type="protein sequence ID" value="EXB66860.1"/>
    <property type="molecule type" value="Genomic_DNA"/>
</dbReference>
<keyword evidence="2" id="KW-1185">Reference proteome</keyword>
<name>W9R3E4_9ROSA</name>
<evidence type="ECO:0000313" key="1">
    <source>
        <dbReference type="EMBL" id="EXB66860.1"/>
    </source>
</evidence>
<gene>
    <name evidence="1" type="ORF">L484_019498</name>
</gene>
<evidence type="ECO:0000313" key="2">
    <source>
        <dbReference type="Proteomes" id="UP000030645"/>
    </source>
</evidence>
<reference evidence="2" key="1">
    <citation type="submission" date="2013-01" db="EMBL/GenBank/DDBJ databases">
        <title>Draft Genome Sequence of a Mulberry Tree, Morus notabilis C.K. Schneid.</title>
        <authorList>
            <person name="He N."/>
            <person name="Zhao S."/>
        </authorList>
    </citation>
    <scope>NUCLEOTIDE SEQUENCE</scope>
</reference>
<dbReference type="Proteomes" id="UP000030645">
    <property type="component" value="Unassembled WGS sequence"/>
</dbReference>
<dbReference type="AlphaFoldDB" id="W9R3E4"/>
<proteinExistence type="predicted"/>
<accession>W9R3E4</accession>
<protein>
    <recommendedName>
        <fullName evidence="3">LOB domain-containing protein</fullName>
    </recommendedName>
</protein>
<evidence type="ECO:0008006" key="3">
    <source>
        <dbReference type="Google" id="ProtNLM"/>
    </source>
</evidence>
<organism evidence="1 2">
    <name type="scientific">Morus notabilis</name>
    <dbReference type="NCBI Taxonomy" id="981085"/>
    <lineage>
        <taxon>Eukaryota</taxon>
        <taxon>Viridiplantae</taxon>
        <taxon>Streptophyta</taxon>
        <taxon>Embryophyta</taxon>
        <taxon>Tracheophyta</taxon>
        <taxon>Spermatophyta</taxon>
        <taxon>Magnoliopsida</taxon>
        <taxon>eudicotyledons</taxon>
        <taxon>Gunneridae</taxon>
        <taxon>Pentapetalae</taxon>
        <taxon>rosids</taxon>
        <taxon>fabids</taxon>
        <taxon>Rosales</taxon>
        <taxon>Moraceae</taxon>
        <taxon>Moreae</taxon>
        <taxon>Morus</taxon>
    </lineage>
</organism>